<evidence type="ECO:0000313" key="2">
    <source>
        <dbReference type="EMBL" id="AHI21468.1"/>
    </source>
</evidence>
<feature type="transmembrane region" description="Helical" evidence="1">
    <location>
        <begin position="186"/>
        <end position="207"/>
    </location>
</feature>
<dbReference type="HOGENOM" id="CLU_045983_2_0_11"/>
<dbReference type="RefSeq" id="WP_025251544.1">
    <property type="nucleotide sequence ID" value="NZ_CP004353.1"/>
</dbReference>
<evidence type="ECO:0000313" key="3">
    <source>
        <dbReference type="Proteomes" id="UP000019222"/>
    </source>
</evidence>
<reference evidence="2 3" key="1">
    <citation type="submission" date="2013-02" db="EMBL/GenBank/DDBJ databases">
        <title>The complete genome sequence of Corynebacterium vitaeruminis DSM 20294.</title>
        <authorList>
            <person name="Ruckert C."/>
            <person name="Albersmeier A."/>
            <person name="Kalinowski J."/>
        </authorList>
    </citation>
    <scope>NUCLEOTIDE SEQUENCE [LARGE SCALE GENOMIC DNA]</scope>
    <source>
        <strain evidence="3">ATCC 10234</strain>
    </source>
</reference>
<keyword evidence="1" id="KW-0472">Membrane</keyword>
<sequence>MASETTVVEQQLADTANDHHTLKFIGALVGVPIVLLLMLMAFLVPSLHSGAKDLPLAVSGPDAAVQQVVGGLEQKQPGAFDVTTYATAQEASDSVHNRDTIGAIAIEADGVHIVTASGAGTPYATLLKQIGAGLQSTGQNVVYEEVAPLTEKDPTGSSIATLGLPLIFGGNVSAILLITMFKKHPLLRIFGGLAIALIGGYAVTAAMQYGFDVLSGNFWLTGLMLSLGIAAISMTLQGLYNLAGMAGVGVAAVILLFFSNPLSGLATGAAWLPKPWGLIGQLMPIGAAGTAIRSSAFFDGEGMTFSIWVLVIWTVIGLCLAAFFGKRQKRAASA</sequence>
<name>W5Y4R1_9CORY</name>
<evidence type="ECO:0000256" key="1">
    <source>
        <dbReference type="SAM" id="Phobius"/>
    </source>
</evidence>
<dbReference type="EMBL" id="CP004353">
    <property type="protein sequence ID" value="AHI21468.1"/>
    <property type="molecule type" value="Genomic_DNA"/>
</dbReference>
<dbReference type="KEGG" id="cvt:B843_00360"/>
<feature type="transmembrane region" description="Helical" evidence="1">
    <location>
        <begin position="159"/>
        <end position="179"/>
    </location>
</feature>
<feature type="transmembrane region" description="Helical" evidence="1">
    <location>
        <begin position="24"/>
        <end position="44"/>
    </location>
</feature>
<feature type="transmembrane region" description="Helical" evidence="1">
    <location>
        <begin position="305"/>
        <end position="324"/>
    </location>
</feature>
<dbReference type="Proteomes" id="UP000019222">
    <property type="component" value="Chromosome"/>
</dbReference>
<proteinExistence type="predicted"/>
<accession>W5Y4R1</accession>
<dbReference type="eggNOG" id="COG0842">
    <property type="taxonomic scope" value="Bacteria"/>
</dbReference>
<organism evidence="2 3">
    <name type="scientific">Corynebacterium vitaeruminis DSM 20294</name>
    <dbReference type="NCBI Taxonomy" id="1224164"/>
    <lineage>
        <taxon>Bacteria</taxon>
        <taxon>Bacillati</taxon>
        <taxon>Actinomycetota</taxon>
        <taxon>Actinomycetes</taxon>
        <taxon>Mycobacteriales</taxon>
        <taxon>Corynebacteriaceae</taxon>
        <taxon>Corynebacterium</taxon>
    </lineage>
</organism>
<keyword evidence="1" id="KW-0812">Transmembrane</keyword>
<gene>
    <name evidence="2" type="ORF">B843_00360</name>
</gene>
<feature type="transmembrane region" description="Helical" evidence="1">
    <location>
        <begin position="239"/>
        <end position="258"/>
    </location>
</feature>
<dbReference type="STRING" id="1224164.B843_00360"/>
<feature type="transmembrane region" description="Helical" evidence="1">
    <location>
        <begin position="213"/>
        <end position="232"/>
    </location>
</feature>
<dbReference type="PATRIC" id="fig|1224164.3.peg.74"/>
<evidence type="ECO:0008006" key="4">
    <source>
        <dbReference type="Google" id="ProtNLM"/>
    </source>
</evidence>
<dbReference type="AlphaFoldDB" id="W5Y4R1"/>
<protein>
    <recommendedName>
        <fullName evidence="4">Integral membrane protein</fullName>
    </recommendedName>
</protein>
<keyword evidence="1" id="KW-1133">Transmembrane helix</keyword>
<keyword evidence="3" id="KW-1185">Reference proteome</keyword>